<gene>
    <name evidence="1" type="ORF">METZ01_LOCUS299916</name>
</gene>
<evidence type="ECO:0000313" key="1">
    <source>
        <dbReference type="EMBL" id="SVC47062.1"/>
    </source>
</evidence>
<feature type="non-terminal residue" evidence="1">
    <location>
        <position position="1"/>
    </location>
</feature>
<proteinExistence type="predicted"/>
<sequence>RREARISQEWLRVAQESDLDLMIVPSHCAESADRFLGPAWRSPQGELPIAEHRLEQHRSEVDIR</sequence>
<organism evidence="1">
    <name type="scientific">marine metagenome</name>
    <dbReference type="NCBI Taxonomy" id="408172"/>
    <lineage>
        <taxon>unclassified sequences</taxon>
        <taxon>metagenomes</taxon>
        <taxon>ecological metagenomes</taxon>
    </lineage>
</organism>
<dbReference type="AlphaFoldDB" id="A0A382MI21"/>
<protein>
    <submittedName>
        <fullName evidence="1">Uncharacterized protein</fullName>
    </submittedName>
</protein>
<reference evidence="1" key="1">
    <citation type="submission" date="2018-05" db="EMBL/GenBank/DDBJ databases">
        <authorList>
            <person name="Lanie J.A."/>
            <person name="Ng W.-L."/>
            <person name="Kazmierczak K.M."/>
            <person name="Andrzejewski T.M."/>
            <person name="Davidsen T.M."/>
            <person name="Wayne K.J."/>
            <person name="Tettelin H."/>
            <person name="Glass J.I."/>
            <person name="Rusch D."/>
            <person name="Podicherti R."/>
            <person name="Tsui H.-C.T."/>
            <person name="Winkler M.E."/>
        </authorList>
    </citation>
    <scope>NUCLEOTIDE SEQUENCE</scope>
</reference>
<dbReference type="EMBL" id="UINC01092998">
    <property type="protein sequence ID" value="SVC47062.1"/>
    <property type="molecule type" value="Genomic_DNA"/>
</dbReference>
<name>A0A382MI21_9ZZZZ</name>
<accession>A0A382MI21</accession>